<keyword evidence="3" id="KW-1185">Reference proteome</keyword>
<dbReference type="EMBL" id="JARJLG010000115">
    <property type="protein sequence ID" value="KAJ7742947.1"/>
    <property type="molecule type" value="Genomic_DNA"/>
</dbReference>
<organism evidence="2 3">
    <name type="scientific">Mycena maculata</name>
    <dbReference type="NCBI Taxonomy" id="230809"/>
    <lineage>
        <taxon>Eukaryota</taxon>
        <taxon>Fungi</taxon>
        <taxon>Dikarya</taxon>
        <taxon>Basidiomycota</taxon>
        <taxon>Agaricomycotina</taxon>
        <taxon>Agaricomycetes</taxon>
        <taxon>Agaricomycetidae</taxon>
        <taxon>Agaricales</taxon>
        <taxon>Marasmiineae</taxon>
        <taxon>Mycenaceae</taxon>
        <taxon>Mycena</taxon>
    </lineage>
</organism>
<evidence type="ECO:0000256" key="1">
    <source>
        <dbReference type="SAM" id="SignalP"/>
    </source>
</evidence>
<protein>
    <submittedName>
        <fullName evidence="2">Uncharacterized protein</fullName>
    </submittedName>
</protein>
<evidence type="ECO:0000313" key="2">
    <source>
        <dbReference type="EMBL" id="KAJ7742947.1"/>
    </source>
</evidence>
<comment type="caution">
    <text evidence="2">The sequence shown here is derived from an EMBL/GenBank/DDBJ whole genome shotgun (WGS) entry which is preliminary data.</text>
</comment>
<keyword evidence="1" id="KW-0732">Signal</keyword>
<gene>
    <name evidence="2" type="ORF">DFH07DRAFT_1063620</name>
</gene>
<name>A0AAD7IJE0_9AGAR</name>
<proteinExistence type="predicted"/>
<feature type="chain" id="PRO_5042291177" evidence="1">
    <location>
        <begin position="20"/>
        <end position="143"/>
    </location>
</feature>
<feature type="signal peptide" evidence="1">
    <location>
        <begin position="1"/>
        <end position="19"/>
    </location>
</feature>
<accession>A0AAD7IJE0</accession>
<evidence type="ECO:0000313" key="3">
    <source>
        <dbReference type="Proteomes" id="UP001215280"/>
    </source>
</evidence>
<dbReference type="Proteomes" id="UP001215280">
    <property type="component" value="Unassembled WGS sequence"/>
</dbReference>
<dbReference type="AlphaFoldDB" id="A0AAD7IJE0"/>
<sequence length="143" mass="15339">MRSIPVIYGASALVLGAVAAPVSQKSGLANLSTTESEAPALGDRYSDVFSELNLSARVLDEVEADVDERLGSQRLFFYYFFACADFPMRFISVITVSSALLLAVSAAPVPEENGLNGSDVFAELNLTVRDPSPQLPVRSTLHE</sequence>
<reference evidence="2" key="1">
    <citation type="submission" date="2023-03" db="EMBL/GenBank/DDBJ databases">
        <title>Massive genome expansion in bonnet fungi (Mycena s.s.) driven by repeated elements and novel gene families across ecological guilds.</title>
        <authorList>
            <consortium name="Lawrence Berkeley National Laboratory"/>
            <person name="Harder C.B."/>
            <person name="Miyauchi S."/>
            <person name="Viragh M."/>
            <person name="Kuo A."/>
            <person name="Thoen E."/>
            <person name="Andreopoulos B."/>
            <person name="Lu D."/>
            <person name="Skrede I."/>
            <person name="Drula E."/>
            <person name="Henrissat B."/>
            <person name="Morin E."/>
            <person name="Kohler A."/>
            <person name="Barry K."/>
            <person name="LaButti K."/>
            <person name="Morin E."/>
            <person name="Salamov A."/>
            <person name="Lipzen A."/>
            <person name="Mereny Z."/>
            <person name="Hegedus B."/>
            <person name="Baldrian P."/>
            <person name="Stursova M."/>
            <person name="Weitz H."/>
            <person name="Taylor A."/>
            <person name="Grigoriev I.V."/>
            <person name="Nagy L.G."/>
            <person name="Martin F."/>
            <person name="Kauserud H."/>
        </authorList>
    </citation>
    <scope>NUCLEOTIDE SEQUENCE</scope>
    <source>
        <strain evidence="2">CBHHK188m</strain>
    </source>
</reference>